<dbReference type="Gene3D" id="3.40.50.450">
    <property type="match status" value="1"/>
</dbReference>
<feature type="transmembrane region" description="Helical" evidence="1">
    <location>
        <begin position="429"/>
        <end position="450"/>
    </location>
</feature>
<feature type="transmembrane region" description="Helical" evidence="1">
    <location>
        <begin position="304"/>
        <end position="324"/>
    </location>
</feature>
<keyword evidence="1" id="KW-0812">Transmembrane</keyword>
<dbReference type="SUPFAM" id="SSF102405">
    <property type="entry name" value="MCP/YpsA-like"/>
    <property type="match status" value="1"/>
</dbReference>
<comment type="caution">
    <text evidence="2">The sequence shown here is derived from an EMBL/GenBank/DDBJ whole genome shotgun (WGS) entry which is preliminary data.</text>
</comment>
<dbReference type="Proteomes" id="UP000655550">
    <property type="component" value="Unassembled WGS sequence"/>
</dbReference>
<feature type="transmembrane region" description="Helical" evidence="1">
    <location>
        <begin position="280"/>
        <end position="298"/>
    </location>
</feature>
<accession>A0ABQ2A998</accession>
<reference evidence="3" key="1">
    <citation type="journal article" date="2019" name="Int. J. Syst. Evol. Microbiol.">
        <title>The Global Catalogue of Microorganisms (GCM) 10K type strain sequencing project: providing services to taxonomists for standard genome sequencing and annotation.</title>
        <authorList>
            <consortium name="The Broad Institute Genomics Platform"/>
            <consortium name="The Broad Institute Genome Sequencing Center for Infectious Disease"/>
            <person name="Wu L."/>
            <person name="Ma J."/>
        </authorList>
    </citation>
    <scope>NUCLEOTIDE SEQUENCE [LARGE SCALE GENOMIC DNA]</scope>
    <source>
        <strain evidence="3">CCM 8778</strain>
    </source>
</reference>
<keyword evidence="3" id="KW-1185">Reference proteome</keyword>
<sequence length="548" mass="61405">MTFGPIPIVLAVSGHRDLVATDTPAIRQRLHTEFASLRKRYPHSRLQLLNGLAEGADWLAAEVALACGLELIAVLPMQQADYELDFTTPETLAHFHLLLSKASQIRIAPLTDSASRDACYQALGIYLAQHAQRLYALWDGNTENPLPGGTADVVRLCREGIPSENNPLAQPETCQVQHLRCNRRKNPQAYTAQEVNQWSQEAGDKAGATRKYWEEIFHSIDDFNQAASKIETDPTGEVANSHKWLVGEASYPSAIESSAQTFAIADALARAKQKQRHTTLWLLSLLVFLSVFFQQLHLGPDMQWYWLALHIGLGLSAFAAYRFFFSGAHNSEAQYMDWRALAEGLRVQTYWQAAGIEKCASDYYLNSQRDELDWIRHAIRNVTVNTAASTNEANIDWVKQRWLTDQRKFFLSGGSSAAKKQQKLHNWKLISRSLFGAGTVTTAALLLGPFTNLPAATLPWLSLLAAILFLLAAVCRNHANLMAYEEDANRYQKMGSLFERAIQSLGQHQTKGEILSARNILQIIGKEALAENGEWLLLHRQRKFEIPA</sequence>
<evidence type="ECO:0008006" key="4">
    <source>
        <dbReference type="Google" id="ProtNLM"/>
    </source>
</evidence>
<dbReference type="EMBL" id="BMDE01000001">
    <property type="protein sequence ID" value="GGH88527.1"/>
    <property type="molecule type" value="Genomic_DNA"/>
</dbReference>
<gene>
    <name evidence="2" type="ORF">GCM10007363_01450</name>
</gene>
<name>A0ABQ2A998_9PSED</name>
<protein>
    <recommendedName>
        <fullName evidence="4">SMODS and SLOG-associating 2TM effector domain-containing protein</fullName>
    </recommendedName>
</protein>
<keyword evidence="1" id="KW-0472">Membrane</keyword>
<keyword evidence="1" id="KW-1133">Transmembrane helix</keyword>
<evidence type="ECO:0000313" key="3">
    <source>
        <dbReference type="Proteomes" id="UP000655550"/>
    </source>
</evidence>
<evidence type="ECO:0000313" key="2">
    <source>
        <dbReference type="EMBL" id="GGH88527.1"/>
    </source>
</evidence>
<dbReference type="RefSeq" id="WP_093987028.1">
    <property type="nucleotide sequence ID" value="NZ_BMDE01000001.1"/>
</dbReference>
<evidence type="ECO:0000256" key="1">
    <source>
        <dbReference type="SAM" id="Phobius"/>
    </source>
</evidence>
<organism evidence="2 3">
    <name type="scientific">Pseudomonas fluvialis</name>
    <dbReference type="NCBI Taxonomy" id="1793966"/>
    <lineage>
        <taxon>Bacteria</taxon>
        <taxon>Pseudomonadati</taxon>
        <taxon>Pseudomonadota</taxon>
        <taxon>Gammaproteobacteria</taxon>
        <taxon>Pseudomonadales</taxon>
        <taxon>Pseudomonadaceae</taxon>
        <taxon>Pseudomonas</taxon>
    </lineage>
</organism>
<feature type="transmembrane region" description="Helical" evidence="1">
    <location>
        <begin position="456"/>
        <end position="475"/>
    </location>
</feature>
<proteinExistence type="predicted"/>